<reference evidence="2 3" key="1">
    <citation type="journal article" date="2020" name="Nature">
        <title>Six reference-quality genomes reveal evolution of bat adaptations.</title>
        <authorList>
            <person name="Jebb D."/>
            <person name="Huang Z."/>
            <person name="Pippel M."/>
            <person name="Hughes G.M."/>
            <person name="Lavrichenko K."/>
            <person name="Devanna P."/>
            <person name="Winkler S."/>
            <person name="Jermiin L.S."/>
            <person name="Skirmuntt E.C."/>
            <person name="Katzourakis A."/>
            <person name="Burkitt-Gray L."/>
            <person name="Ray D.A."/>
            <person name="Sullivan K.A.M."/>
            <person name="Roscito J.G."/>
            <person name="Kirilenko B.M."/>
            <person name="Davalos L.M."/>
            <person name="Corthals A.P."/>
            <person name="Power M.L."/>
            <person name="Jones G."/>
            <person name="Ransome R.D."/>
            <person name="Dechmann D.K.N."/>
            <person name="Locatelli A.G."/>
            <person name="Puechmaille S.J."/>
            <person name="Fedrigo O."/>
            <person name="Jarvis E.D."/>
            <person name="Hiller M."/>
            <person name="Vernes S.C."/>
            <person name="Myers E.W."/>
            <person name="Teeling E.C."/>
        </authorList>
    </citation>
    <scope>NUCLEOTIDE SEQUENCE [LARGE SCALE GENOMIC DNA]</scope>
    <source>
        <strain evidence="2">MPipKuh1</strain>
        <tissue evidence="2">Flight muscle</tissue>
    </source>
</reference>
<evidence type="ECO:0000256" key="1">
    <source>
        <dbReference type="SAM" id="MobiDB-lite"/>
    </source>
</evidence>
<dbReference type="AlphaFoldDB" id="A0A7J7RL69"/>
<organism evidence="2 3">
    <name type="scientific">Pipistrellus kuhlii</name>
    <name type="common">Kuhl's pipistrelle</name>
    <dbReference type="NCBI Taxonomy" id="59472"/>
    <lineage>
        <taxon>Eukaryota</taxon>
        <taxon>Metazoa</taxon>
        <taxon>Chordata</taxon>
        <taxon>Craniata</taxon>
        <taxon>Vertebrata</taxon>
        <taxon>Euteleostomi</taxon>
        <taxon>Mammalia</taxon>
        <taxon>Eutheria</taxon>
        <taxon>Laurasiatheria</taxon>
        <taxon>Chiroptera</taxon>
        <taxon>Yangochiroptera</taxon>
        <taxon>Vespertilionidae</taxon>
        <taxon>Pipistrellus</taxon>
    </lineage>
</organism>
<proteinExistence type="predicted"/>
<evidence type="ECO:0000313" key="3">
    <source>
        <dbReference type="Proteomes" id="UP000558488"/>
    </source>
</evidence>
<accession>A0A7J7RL69</accession>
<name>A0A7J7RL69_PIPKU</name>
<evidence type="ECO:0000313" key="2">
    <source>
        <dbReference type="EMBL" id="KAF6276906.1"/>
    </source>
</evidence>
<feature type="region of interest" description="Disordered" evidence="1">
    <location>
        <begin position="176"/>
        <end position="195"/>
    </location>
</feature>
<dbReference type="Proteomes" id="UP000558488">
    <property type="component" value="Unassembled WGS sequence"/>
</dbReference>
<protein>
    <submittedName>
        <fullName evidence="2">Uncharacterized protein</fullName>
    </submittedName>
</protein>
<comment type="caution">
    <text evidence="2">The sequence shown here is derived from an EMBL/GenBank/DDBJ whole genome shotgun (WGS) entry which is preliminary data.</text>
</comment>
<gene>
    <name evidence="2" type="ORF">mPipKuh1_010522</name>
</gene>
<dbReference type="EMBL" id="JACAGB010000070">
    <property type="protein sequence ID" value="KAF6276906.1"/>
    <property type="molecule type" value="Genomic_DNA"/>
</dbReference>
<feature type="compositionally biased region" description="Pro residues" evidence="1">
    <location>
        <begin position="186"/>
        <end position="195"/>
    </location>
</feature>
<feature type="region of interest" description="Disordered" evidence="1">
    <location>
        <begin position="1"/>
        <end position="22"/>
    </location>
</feature>
<keyword evidence="3" id="KW-1185">Reference proteome</keyword>
<sequence length="195" mass="21007">MKPGRQAAWRGHSHRESPWPSRPLPSVVAGCGHMTCLRRPWLSSSQKVPFSPARPEAIYCRKRPLLWPDVYLGRLVSTPSFRPGPDQTRSGSSCSGPPGAYLSRPHLLRPLRTWPGRLLGMELGTSWAQGSAVQAAPLLWAAGVHLPPLQTPGARGRCKLSRLPVPACPALALGKTAPMRQAGPGPQVPPAPDHT</sequence>
<feature type="region of interest" description="Disordered" evidence="1">
    <location>
        <begin position="79"/>
        <end position="100"/>
    </location>
</feature>